<dbReference type="EMBL" id="QTSX02006451">
    <property type="protein sequence ID" value="KAJ9054362.1"/>
    <property type="molecule type" value="Genomic_DNA"/>
</dbReference>
<keyword evidence="1" id="KW-0255">Endonuclease</keyword>
<proteinExistence type="predicted"/>
<gene>
    <name evidence="1" type="primary">RAI1_2</name>
    <name evidence="1" type="ORF">DSO57_1015570</name>
</gene>
<evidence type="ECO:0000313" key="2">
    <source>
        <dbReference type="Proteomes" id="UP001165960"/>
    </source>
</evidence>
<name>A0ACC2RWC6_9FUNG</name>
<keyword evidence="1" id="KW-0540">Nuclease</keyword>
<dbReference type="Proteomes" id="UP001165960">
    <property type="component" value="Unassembled WGS sequence"/>
</dbReference>
<sequence>MKVCVPVSCPSQTLIRPVISQATDFRMSVNQGDRGNYHDSSSAKRRRDLPTAQEGIQTDTSGIHFGKLRFPPASSRPPVYSRPKELGTFGYGSDREFVMGSQELKYYYPADLNHPSLSEGFDTFIERDSTKVENLNGLLNYFIQADHPQFERLDNPPIVLYRGVLTKIFCLLYNRRDGFSLSATRFNKVLFLNETKTEAKKAQETNQSERQKLMCYWGYKFESLSTLSKPCPSDKQELEELIQERLRSPVNNHNEHCSVFKSSLDNFRLLMGAEVDCIEGNPNGHAGFPDYVELKTSRIMKDSHQRNMFEKHKLLKFWTQSFLAGIPKVIVGFRDDDGKLCSIETFKTLEIPRLVRSKGHWDPNVCLGFAKQVLGFIVYHAKVDDPYLTYTITYDPANQDLRLNKEVSPSPHAFLTEAFIKSANMKYEKLKEKLPNRHV</sequence>
<reference evidence="1" key="1">
    <citation type="submission" date="2022-04" db="EMBL/GenBank/DDBJ databases">
        <title>Genome of the entomopathogenic fungus Entomophthora muscae.</title>
        <authorList>
            <person name="Elya C."/>
            <person name="Lovett B.R."/>
            <person name="Lee E."/>
            <person name="Macias A.M."/>
            <person name="Hajek A.E."/>
            <person name="De Bivort B.L."/>
            <person name="Kasson M.T."/>
            <person name="De Fine Licht H.H."/>
            <person name="Stajich J.E."/>
        </authorList>
    </citation>
    <scope>NUCLEOTIDE SEQUENCE</scope>
    <source>
        <strain evidence="1">Berkeley</strain>
    </source>
</reference>
<comment type="caution">
    <text evidence="1">The sequence shown here is derived from an EMBL/GenBank/DDBJ whole genome shotgun (WGS) entry which is preliminary data.</text>
</comment>
<keyword evidence="2" id="KW-1185">Reference proteome</keyword>
<organism evidence="1 2">
    <name type="scientific">Entomophthora muscae</name>
    <dbReference type="NCBI Taxonomy" id="34485"/>
    <lineage>
        <taxon>Eukaryota</taxon>
        <taxon>Fungi</taxon>
        <taxon>Fungi incertae sedis</taxon>
        <taxon>Zoopagomycota</taxon>
        <taxon>Entomophthoromycotina</taxon>
        <taxon>Entomophthoromycetes</taxon>
        <taxon>Entomophthorales</taxon>
        <taxon>Entomophthoraceae</taxon>
        <taxon>Entomophthora</taxon>
    </lineage>
</organism>
<protein>
    <submittedName>
        <fullName evidence="1">Decapping endonuclease targeting mRNA</fullName>
    </submittedName>
</protein>
<keyword evidence="1" id="KW-0378">Hydrolase</keyword>
<accession>A0ACC2RWC6</accession>
<evidence type="ECO:0000313" key="1">
    <source>
        <dbReference type="EMBL" id="KAJ9054362.1"/>
    </source>
</evidence>